<dbReference type="GO" id="GO:0016297">
    <property type="term" value="F:fatty acyl-[ACP] hydrolase activity"/>
    <property type="evidence" value="ECO:0007669"/>
    <property type="project" value="UniProtKB-EC"/>
</dbReference>
<dbReference type="PANTHER" id="PTHR43775">
    <property type="entry name" value="FATTY ACID SYNTHASE"/>
    <property type="match status" value="1"/>
</dbReference>
<evidence type="ECO:0000259" key="11">
    <source>
        <dbReference type="PROSITE" id="PS50075"/>
    </source>
</evidence>
<dbReference type="PROSITE" id="PS50075">
    <property type="entry name" value="CARRIER"/>
    <property type="match status" value="1"/>
</dbReference>
<dbReference type="SUPFAM" id="SSF51735">
    <property type="entry name" value="NAD(P)-binding Rossmann-fold domains"/>
    <property type="match status" value="2"/>
</dbReference>
<dbReference type="Gene3D" id="3.40.50.150">
    <property type="entry name" value="Vaccinia Virus protein VP39"/>
    <property type="match status" value="1"/>
</dbReference>
<dbReference type="Pfam" id="PF00550">
    <property type="entry name" value="PP-binding"/>
    <property type="match status" value="1"/>
</dbReference>
<sequence>MSSGSVKFDVSVMKATGEFEICESGALVASGVVHTPTEPLRTFYDETDNIQTPISPNRLSQIPLSMSDVYKEFRLRGYEYGPTFQGIMKAGNQGERAELEWTGQWISFLDTMLQVNLLTLPGRGLLLPVGVRQLTINPLAHINKILPLEGGKKGVVVLVDRYAAITVSGGVEMQGLEVKNAPAKVSGSAPVVEKSVFIPYIDQSIGSSELVDYAQCCSSLITELVRKLSTIKGIQNQQIFKDFLKKEKSSKSQVDQKKISSLSYSGLLSFAKRLTSSASSKNFLDIYSNMIAAYKTELLKDCLLTSYLHQESLKPCIDVVIENTDTNVLRVLEVEATESKLQKEVLKYLEHQPSVHVEFTAADSQVTNQNPGLQELEEQGVEVRRWNLSEDPENAEAYDLIVANNVLHNQSNITKCLQNMSKALKNNGFLLFVEATRNHVIGLIFEGLANKIPEMEDMESRTLSCYCDEKQWEKLLESTGYKVVAMKTDNCFNTTFLARKSQDIAISKQTVLSVNGSHAEWLNKLKDKMLKMQEAPKGHNLWLVSDQREASGIVGLTNCLRKEPGGERIRCICNMESNKEKLRQTDLDKVMRKDLVMNVFTGKKWGSYRHLQIDEPGKVECEDAYLTCKVPGDSSSLTWVPNQSNHSSHKEEGKLPVKVFYTALNIEDKALIEMTATETLRLEHPGQEFSGIDDKGRQVMGLLAEGKALSPLIIADVHRLWEVPHHWNLREASTVSWCYSMAYYALILQGQVKKNTRVLIHGGDSDIGVASINVAMHAGCKVLATVESWDRKSYLLDCCSKLKKKFIYVNEKGHVYHDMLRTTKEEGVDVVLNTYLDRPAGPEFDLLTAKGGKYLDMCRYNKNNVLEGDRLTSNTELYHINMDHLTPAIEEKLYTLVRDGIVKGEVQPIKSKIYQKNKVKEALRDIGPNMKGYSKVVIQLRDEHDVNKNDPVSIERIKIPVTPEVTCHPDKVYILTGGLGGFGLELSDWLVQKGAKKLVLTSRSGITQGYQAKKRRLWNAEGVQVEIMTNNIKVETECKRLLENSMKMGPIGGIFNLAMVLKDGMLDSQSVESFSTVLEPKVMGTLNLDKLSRSLCKDSLDWFVVFSSVTSGRGNIGQTNYGYANSFMERVCERRQEESLPGLAIQWGAIGDVGVVIDKMGGNDTVVGGTIPQRMASCLVTMEQLLLQTQPVVSSFVPASKETRRSTGEEGEKKSMLEAVLHVIGIKDVDSLSPESTLGDLGMDSLMSVEIKMILDSQYKLTLTDTEVRKLTVKKMQEFSKKKESKKSERGSPKQETVAVNNTVSDGDASMLLLPRERIIRLNKGQENKDPIFLIHSLDASVQHWEPYMKRLDNPVYGIQAVPTVPTKYVDAVAGLYHQLIDSVAPDKKINLVGHSFGGIVALEMMLQSQIEKGRSGTLVMIDSSLDFLPDLSHDINPCDEITGQMDIIILKEFVNRLKLDSSLLNLNETASLDEKMSSVTRFVLESGKFTNAAHIQHAARKFHDRVVAYLEYATDDGVRGEIHLIRPENCPEKRCQETKNYNLDSFANKVTVHTIDSNHADVVNGTAMGSIVEHLKNIFSTDGN</sequence>
<keyword evidence="10" id="KW-0511">Multifunctional enzyme</keyword>
<dbReference type="SUPFAM" id="SSF53335">
    <property type="entry name" value="S-adenosyl-L-methionine-dependent methyltransferases"/>
    <property type="match status" value="1"/>
</dbReference>
<dbReference type="InterPro" id="IPR020806">
    <property type="entry name" value="PKS_PP-bd"/>
</dbReference>
<dbReference type="PANTHER" id="PTHR43775:SF7">
    <property type="entry name" value="FATTY ACID SYNTHASE"/>
    <property type="match status" value="1"/>
</dbReference>
<evidence type="ECO:0000313" key="13">
    <source>
        <dbReference type="Proteomes" id="UP001186944"/>
    </source>
</evidence>
<dbReference type="InterPro" id="IPR011032">
    <property type="entry name" value="GroES-like_sf"/>
</dbReference>
<dbReference type="SMART" id="SM00829">
    <property type="entry name" value="PKS_ER"/>
    <property type="match status" value="1"/>
</dbReference>
<evidence type="ECO:0000256" key="3">
    <source>
        <dbReference type="ARBA" id="ARBA00022516"/>
    </source>
</evidence>
<dbReference type="InterPro" id="IPR036291">
    <property type="entry name" value="NAD(P)-bd_dom_sf"/>
</dbReference>
<keyword evidence="8" id="KW-0443">Lipid metabolism</keyword>
<evidence type="ECO:0000256" key="2">
    <source>
        <dbReference type="ARBA" id="ARBA00022450"/>
    </source>
</evidence>
<feature type="domain" description="Carrier" evidence="11">
    <location>
        <begin position="1207"/>
        <end position="1287"/>
    </location>
</feature>
<dbReference type="InterPro" id="IPR057326">
    <property type="entry name" value="KR_dom"/>
</dbReference>
<keyword evidence="2" id="KW-0596">Phosphopantetheine</keyword>
<dbReference type="EMBL" id="VSWD01000010">
    <property type="protein sequence ID" value="KAK3092037.1"/>
    <property type="molecule type" value="Genomic_DNA"/>
</dbReference>
<dbReference type="InterPro" id="IPR009081">
    <property type="entry name" value="PP-bd_ACP"/>
</dbReference>
<dbReference type="Gene3D" id="1.10.1200.10">
    <property type="entry name" value="ACP-like"/>
    <property type="match status" value="1"/>
</dbReference>
<reference evidence="12" key="1">
    <citation type="submission" date="2019-08" db="EMBL/GenBank/DDBJ databases">
        <title>The improved chromosome-level genome for the pearl oyster Pinctada fucata martensii using PacBio sequencing and Hi-C.</title>
        <authorList>
            <person name="Zheng Z."/>
        </authorList>
    </citation>
    <scope>NUCLEOTIDE SEQUENCE</scope>
    <source>
        <strain evidence="12">ZZ-2019</strain>
        <tissue evidence="12">Adductor muscle</tissue>
    </source>
</reference>
<evidence type="ECO:0000256" key="6">
    <source>
        <dbReference type="ARBA" id="ARBA00022857"/>
    </source>
</evidence>
<evidence type="ECO:0000256" key="1">
    <source>
        <dbReference type="ARBA" id="ARBA00012480"/>
    </source>
</evidence>
<dbReference type="Pfam" id="PF13489">
    <property type="entry name" value="Methyltransf_23"/>
    <property type="match status" value="1"/>
</dbReference>
<dbReference type="CDD" id="cd05195">
    <property type="entry name" value="enoyl_red"/>
    <property type="match status" value="1"/>
</dbReference>
<dbReference type="Gene3D" id="3.10.129.110">
    <property type="entry name" value="Polyketide synthase dehydratase"/>
    <property type="match status" value="1"/>
</dbReference>
<dbReference type="SUPFAM" id="SSF47336">
    <property type="entry name" value="ACP-like"/>
    <property type="match status" value="1"/>
</dbReference>
<dbReference type="SMART" id="SM00822">
    <property type="entry name" value="PKS_KR"/>
    <property type="match status" value="1"/>
</dbReference>
<dbReference type="Pfam" id="PF21149">
    <property type="entry name" value="FAS_pseudo-KR"/>
    <property type="match status" value="1"/>
</dbReference>
<dbReference type="CDD" id="cd08954">
    <property type="entry name" value="KR_1_FAS_SDR_x"/>
    <property type="match status" value="1"/>
</dbReference>
<keyword evidence="5" id="KW-0276">Fatty acid metabolism</keyword>
<dbReference type="Pfam" id="PF08659">
    <property type="entry name" value="KR"/>
    <property type="match status" value="1"/>
</dbReference>
<evidence type="ECO:0000256" key="5">
    <source>
        <dbReference type="ARBA" id="ARBA00022832"/>
    </source>
</evidence>
<name>A0AA89C2J6_PINIB</name>
<dbReference type="SUPFAM" id="SSF50129">
    <property type="entry name" value="GroES-like"/>
    <property type="match status" value="1"/>
</dbReference>
<dbReference type="InterPro" id="IPR001031">
    <property type="entry name" value="Thioesterase"/>
</dbReference>
<dbReference type="GO" id="GO:0006633">
    <property type="term" value="P:fatty acid biosynthetic process"/>
    <property type="evidence" value="ECO:0007669"/>
    <property type="project" value="UniProtKB-KW"/>
</dbReference>
<keyword evidence="9" id="KW-0275">Fatty acid biosynthesis</keyword>
<keyword evidence="6" id="KW-0521">NADP</keyword>
<organism evidence="12 13">
    <name type="scientific">Pinctada imbricata</name>
    <name type="common">Atlantic pearl-oyster</name>
    <name type="synonym">Pinctada martensii</name>
    <dbReference type="NCBI Taxonomy" id="66713"/>
    <lineage>
        <taxon>Eukaryota</taxon>
        <taxon>Metazoa</taxon>
        <taxon>Spiralia</taxon>
        <taxon>Lophotrochozoa</taxon>
        <taxon>Mollusca</taxon>
        <taxon>Bivalvia</taxon>
        <taxon>Autobranchia</taxon>
        <taxon>Pteriomorphia</taxon>
        <taxon>Pterioida</taxon>
        <taxon>Pterioidea</taxon>
        <taxon>Pteriidae</taxon>
        <taxon>Pinctada</taxon>
    </lineage>
</organism>
<keyword evidence="7" id="KW-0560">Oxidoreductase</keyword>
<dbReference type="InterPro" id="IPR029058">
    <property type="entry name" value="AB_hydrolase_fold"/>
</dbReference>
<dbReference type="InterPro" id="IPR020843">
    <property type="entry name" value="ER"/>
</dbReference>
<dbReference type="Proteomes" id="UP001186944">
    <property type="component" value="Unassembled WGS sequence"/>
</dbReference>
<evidence type="ECO:0000256" key="4">
    <source>
        <dbReference type="ARBA" id="ARBA00022553"/>
    </source>
</evidence>
<protein>
    <recommendedName>
        <fullName evidence="1">oleoyl-[acyl-carrier-protein] hydrolase</fullName>
        <ecNumber evidence="1">3.1.2.14</ecNumber>
    </recommendedName>
</protein>
<dbReference type="GO" id="GO:0016491">
    <property type="term" value="F:oxidoreductase activity"/>
    <property type="evidence" value="ECO:0007669"/>
    <property type="project" value="UniProtKB-KW"/>
</dbReference>
<keyword evidence="13" id="KW-1185">Reference proteome</keyword>
<accession>A0AA89C2J6</accession>
<keyword evidence="4" id="KW-0597">Phosphoprotein</keyword>
<keyword evidence="3" id="KW-0444">Lipid biosynthesis</keyword>
<evidence type="ECO:0000256" key="9">
    <source>
        <dbReference type="ARBA" id="ARBA00023160"/>
    </source>
</evidence>
<dbReference type="SMART" id="SM00823">
    <property type="entry name" value="PKS_PP"/>
    <property type="match status" value="1"/>
</dbReference>
<evidence type="ECO:0000256" key="10">
    <source>
        <dbReference type="ARBA" id="ARBA00023268"/>
    </source>
</evidence>
<dbReference type="InterPro" id="IPR050091">
    <property type="entry name" value="PKS_NRPS_Biosynth_Enz"/>
</dbReference>
<evidence type="ECO:0000256" key="7">
    <source>
        <dbReference type="ARBA" id="ARBA00023002"/>
    </source>
</evidence>
<dbReference type="InterPro" id="IPR042104">
    <property type="entry name" value="PKS_dehydratase_sf"/>
</dbReference>
<dbReference type="InterPro" id="IPR049391">
    <property type="entry name" value="FAS_pseudo-KR"/>
</dbReference>
<dbReference type="GO" id="GO:0031177">
    <property type="term" value="F:phosphopantetheine binding"/>
    <property type="evidence" value="ECO:0007669"/>
    <property type="project" value="InterPro"/>
</dbReference>
<gene>
    <name evidence="12" type="ORF">FSP39_024632</name>
</gene>
<dbReference type="Gene3D" id="3.40.50.720">
    <property type="entry name" value="NAD(P)-binding Rossmann-like Domain"/>
    <property type="match status" value="1"/>
</dbReference>
<proteinExistence type="predicted"/>
<dbReference type="GO" id="GO:0004312">
    <property type="term" value="F:fatty acid synthase activity"/>
    <property type="evidence" value="ECO:0007669"/>
    <property type="project" value="TreeGrafter"/>
</dbReference>
<dbReference type="Pfam" id="PF00975">
    <property type="entry name" value="Thioesterase"/>
    <property type="match status" value="1"/>
</dbReference>
<dbReference type="Gene3D" id="3.40.50.1820">
    <property type="entry name" value="alpha/beta hydrolase"/>
    <property type="match status" value="1"/>
</dbReference>
<comment type="caution">
    <text evidence="12">The sequence shown here is derived from an EMBL/GenBank/DDBJ whole genome shotgun (WGS) entry which is preliminary data.</text>
</comment>
<evidence type="ECO:0000313" key="12">
    <source>
        <dbReference type="EMBL" id="KAK3092037.1"/>
    </source>
</evidence>
<evidence type="ECO:0000256" key="8">
    <source>
        <dbReference type="ARBA" id="ARBA00023098"/>
    </source>
</evidence>
<dbReference type="Gene3D" id="3.90.180.10">
    <property type="entry name" value="Medium-chain alcohol dehydrogenases, catalytic domain"/>
    <property type="match status" value="1"/>
</dbReference>
<dbReference type="InterPro" id="IPR013968">
    <property type="entry name" value="PKS_KR"/>
</dbReference>
<dbReference type="EC" id="3.1.2.14" evidence="1"/>
<dbReference type="InterPro" id="IPR029063">
    <property type="entry name" value="SAM-dependent_MTases_sf"/>
</dbReference>
<dbReference type="SUPFAM" id="SSF53474">
    <property type="entry name" value="alpha/beta-Hydrolases"/>
    <property type="match status" value="1"/>
</dbReference>
<dbReference type="InterPro" id="IPR036736">
    <property type="entry name" value="ACP-like_sf"/>
</dbReference>